<dbReference type="GO" id="GO:0016758">
    <property type="term" value="F:hexosyltransferase activity"/>
    <property type="evidence" value="ECO:0007669"/>
    <property type="project" value="UniProtKB-ARBA"/>
</dbReference>
<dbReference type="AlphaFoldDB" id="A0A3N9UBQ8"/>
<organism evidence="3 4">
    <name type="scientific">Lysinibacillus composti</name>
    <dbReference type="NCBI Taxonomy" id="720633"/>
    <lineage>
        <taxon>Bacteria</taxon>
        <taxon>Bacillati</taxon>
        <taxon>Bacillota</taxon>
        <taxon>Bacilli</taxon>
        <taxon>Bacillales</taxon>
        <taxon>Bacillaceae</taxon>
        <taxon>Lysinibacillus</taxon>
    </lineage>
</organism>
<keyword evidence="4" id="KW-1185">Reference proteome</keyword>
<dbReference type="PANTHER" id="PTHR22916">
    <property type="entry name" value="GLYCOSYLTRANSFERASE"/>
    <property type="match status" value="1"/>
</dbReference>
<keyword evidence="3" id="KW-0808">Transferase</keyword>
<dbReference type="InterPro" id="IPR029044">
    <property type="entry name" value="Nucleotide-diphossugar_trans"/>
</dbReference>
<sequence length="277" mass="32342">MNRTVSIIMGIYNCEDTLGKTIDSIISQTYKNWELVMCDDGSVDKTFDIAKEYVKKDSRIKLIRNSSNMGLAKTLNNCIEISTGDYVLRHDGDDIMLVNRIETQVNYMEANNCDACGSGAYIFDDSGIWGHRQPPAIPSKERMVIKSPFIHPTVIMKKDILIKVGGYSDNELTRQRLEDYDLWIKLFEHKFILHNIQEPLIYFREDRNSYNRRKKRYRINETKARFEACKRLEIPYLKRVFALKPLIAMLIPNNILKFYHNKKSSITFKQEEGNIHG</sequence>
<comment type="caution">
    <text evidence="3">The sequence shown here is derived from an EMBL/GenBank/DDBJ whole genome shotgun (WGS) entry which is preliminary data.</text>
</comment>
<dbReference type="Gene3D" id="3.90.550.10">
    <property type="entry name" value="Spore Coat Polysaccharide Biosynthesis Protein SpsA, Chain A"/>
    <property type="match status" value="1"/>
</dbReference>
<dbReference type="SUPFAM" id="SSF53448">
    <property type="entry name" value="Nucleotide-diphospho-sugar transferases"/>
    <property type="match status" value="1"/>
</dbReference>
<evidence type="ECO:0000313" key="4">
    <source>
        <dbReference type="Proteomes" id="UP000274033"/>
    </source>
</evidence>
<dbReference type="EMBL" id="RRCT01000015">
    <property type="protein sequence ID" value="RQW73828.1"/>
    <property type="molecule type" value="Genomic_DNA"/>
</dbReference>
<proteinExistence type="inferred from homology"/>
<reference evidence="3 4" key="1">
    <citation type="journal article" date="2013" name="J. Microbiol.">
        <title>Lysinibacillus chungkukjangi sp. nov., isolated from Chungkukjang, Korean fermented soybean food.</title>
        <authorList>
            <person name="Kim S.J."/>
            <person name="Jang Y.H."/>
            <person name="Hamada M."/>
            <person name="Ahn J.H."/>
            <person name="Weon H.Y."/>
            <person name="Suzuki K."/>
            <person name="Whang K.S."/>
            <person name="Kwon S.W."/>
        </authorList>
    </citation>
    <scope>NUCLEOTIDE SEQUENCE [LARGE SCALE GENOMIC DNA]</scope>
    <source>
        <strain evidence="3 4">MCCC 1A12701</strain>
    </source>
</reference>
<dbReference type="Proteomes" id="UP000274033">
    <property type="component" value="Unassembled WGS sequence"/>
</dbReference>
<evidence type="ECO:0000259" key="2">
    <source>
        <dbReference type="Pfam" id="PF00535"/>
    </source>
</evidence>
<protein>
    <submittedName>
        <fullName evidence="3">Glycosyltransferase family 2 protein</fullName>
    </submittedName>
</protein>
<name>A0A3N9UBQ8_9BACI</name>
<feature type="domain" description="Glycosyltransferase 2-like" evidence="2">
    <location>
        <begin position="6"/>
        <end position="144"/>
    </location>
</feature>
<accession>A0A3N9UBQ8</accession>
<gene>
    <name evidence="3" type="ORF">EBB45_14755</name>
</gene>
<evidence type="ECO:0000256" key="1">
    <source>
        <dbReference type="ARBA" id="ARBA00006739"/>
    </source>
</evidence>
<dbReference type="InterPro" id="IPR001173">
    <property type="entry name" value="Glyco_trans_2-like"/>
</dbReference>
<dbReference type="Pfam" id="PF00535">
    <property type="entry name" value="Glycos_transf_2"/>
    <property type="match status" value="1"/>
</dbReference>
<dbReference type="PANTHER" id="PTHR22916:SF3">
    <property type="entry name" value="UDP-GLCNAC:BETAGAL BETA-1,3-N-ACETYLGLUCOSAMINYLTRANSFERASE-LIKE PROTEIN 1"/>
    <property type="match status" value="1"/>
</dbReference>
<dbReference type="OrthoDB" id="396512at2"/>
<dbReference type="RefSeq" id="WP_124766060.1">
    <property type="nucleotide sequence ID" value="NZ_JAFBDY010000025.1"/>
</dbReference>
<evidence type="ECO:0000313" key="3">
    <source>
        <dbReference type="EMBL" id="RQW73828.1"/>
    </source>
</evidence>
<comment type="similarity">
    <text evidence="1">Belongs to the glycosyltransferase 2 family.</text>
</comment>